<gene>
    <name evidence="1" type="ORF">D3P96_00730</name>
</gene>
<evidence type="ECO:0000313" key="2">
    <source>
        <dbReference type="Proteomes" id="UP000275836"/>
    </source>
</evidence>
<sequence>MDGSDKKAFRTYVEDAEFEKAYSIARKLSNDIVEETLTNICAEETGNTTHAIASSVLVVYFYVQYSLFKEKKAEKYHYIDFLTAAFPADFLIGDGCYAIGCSSMKEACKLDPDNVAYKEDLLHYYDRVPGDKGTYLSEEEAKSIREEINALNG</sequence>
<dbReference type="AlphaFoldDB" id="A0A3P2RD37"/>
<proteinExistence type="predicted"/>
<accession>A0A3P2RD37</accession>
<comment type="caution">
    <text evidence="1">The sequence shown here is derived from an EMBL/GenBank/DDBJ whole genome shotgun (WGS) entry which is preliminary data.</text>
</comment>
<organism evidence="1 2">
    <name type="scientific">Weissella viridescens</name>
    <name type="common">Lactobacillus viridescens</name>
    <dbReference type="NCBI Taxonomy" id="1629"/>
    <lineage>
        <taxon>Bacteria</taxon>
        <taxon>Bacillati</taxon>
        <taxon>Bacillota</taxon>
        <taxon>Bacilli</taxon>
        <taxon>Lactobacillales</taxon>
        <taxon>Lactobacillaceae</taxon>
        <taxon>Weissella</taxon>
    </lineage>
</organism>
<protein>
    <submittedName>
        <fullName evidence="1">Uncharacterized protein</fullName>
    </submittedName>
</protein>
<dbReference type="EMBL" id="RHGY01000001">
    <property type="protein sequence ID" value="RRG18543.1"/>
    <property type="molecule type" value="Genomic_DNA"/>
</dbReference>
<name>A0A3P2RD37_WEIVI</name>
<dbReference type="Proteomes" id="UP000275836">
    <property type="component" value="Unassembled WGS sequence"/>
</dbReference>
<reference evidence="1 2" key="1">
    <citation type="submission" date="2018-10" db="EMBL/GenBank/DDBJ databases">
        <title>Draft genome sequence of Weissella viridescens UCO-SMC3.</title>
        <authorList>
            <person name="Garcia-Cancino A."/>
            <person name="Espinoza-Monje M."/>
            <person name="Albarracin L."/>
            <person name="Garcia-Castillo V."/>
            <person name="Campos-Martin J."/>
            <person name="Nakano Y."/>
            <person name="Guitierrez-Zamorano C."/>
            <person name="Ikeda-Ohtsubo W."/>
            <person name="Morita H."/>
            <person name="Kitazawa H."/>
            <person name="Villena J."/>
        </authorList>
    </citation>
    <scope>NUCLEOTIDE SEQUENCE [LARGE SCALE GENOMIC DNA]</scope>
    <source>
        <strain evidence="1 2">UCO-SMC3</strain>
    </source>
</reference>
<evidence type="ECO:0000313" key="1">
    <source>
        <dbReference type="EMBL" id="RRG18543.1"/>
    </source>
</evidence>
<dbReference type="RefSeq" id="WP_124942519.1">
    <property type="nucleotide sequence ID" value="NZ_RHGY01000001.1"/>
</dbReference>